<feature type="transmembrane region" description="Helical" evidence="1">
    <location>
        <begin position="74"/>
        <end position="94"/>
    </location>
</feature>
<evidence type="ECO:0008006" key="4">
    <source>
        <dbReference type="Google" id="ProtNLM"/>
    </source>
</evidence>
<feature type="transmembrane region" description="Helical" evidence="1">
    <location>
        <begin position="46"/>
        <end position="67"/>
    </location>
</feature>
<keyword evidence="1" id="KW-0472">Membrane</keyword>
<keyword evidence="3" id="KW-1185">Reference proteome</keyword>
<evidence type="ECO:0000313" key="3">
    <source>
        <dbReference type="Proteomes" id="UP000024942"/>
    </source>
</evidence>
<sequence>MIWLARVGVTLAGLFSLAMGLLFWASPEKAGAVLGLASLDPLGTNSLRADLAAFFLVNFIACALALFRGKAHWLYGSALVFGLAVFGRFIGIVVDGPPAGIVQPVVIELVLVALLVFGARQLGKPRV</sequence>
<name>A0A059G9T2_9PROT</name>
<protein>
    <recommendedName>
        <fullName evidence="4">DUF4345 domain-containing protein</fullName>
    </recommendedName>
</protein>
<organism evidence="2 3">
    <name type="scientific">Hyphomonas oceanitis SCH89</name>
    <dbReference type="NCBI Taxonomy" id="1280953"/>
    <lineage>
        <taxon>Bacteria</taxon>
        <taxon>Pseudomonadati</taxon>
        <taxon>Pseudomonadota</taxon>
        <taxon>Alphaproteobacteria</taxon>
        <taxon>Hyphomonadales</taxon>
        <taxon>Hyphomonadaceae</taxon>
        <taxon>Hyphomonas</taxon>
    </lineage>
</organism>
<gene>
    <name evidence="2" type="ORF">HOC_05558</name>
</gene>
<dbReference type="AlphaFoldDB" id="A0A059G9T2"/>
<dbReference type="InterPro" id="IPR025597">
    <property type="entry name" value="DUF4345"/>
</dbReference>
<dbReference type="PATRIC" id="fig|1280953.3.peg.1119"/>
<evidence type="ECO:0000256" key="1">
    <source>
        <dbReference type="SAM" id="Phobius"/>
    </source>
</evidence>
<dbReference type="STRING" id="1280953.HOC_05558"/>
<dbReference type="OrthoDB" id="5875348at2"/>
<dbReference type="Pfam" id="PF14248">
    <property type="entry name" value="DUF4345"/>
    <property type="match status" value="1"/>
</dbReference>
<keyword evidence="1" id="KW-0812">Transmembrane</keyword>
<evidence type="ECO:0000313" key="2">
    <source>
        <dbReference type="EMBL" id="KDA03325.1"/>
    </source>
</evidence>
<comment type="caution">
    <text evidence="2">The sequence shown here is derived from an EMBL/GenBank/DDBJ whole genome shotgun (WGS) entry which is preliminary data.</text>
</comment>
<dbReference type="eggNOG" id="ENOG503437Q">
    <property type="taxonomic scope" value="Bacteria"/>
</dbReference>
<proteinExistence type="predicted"/>
<keyword evidence="1" id="KW-1133">Transmembrane helix</keyword>
<dbReference type="Proteomes" id="UP000024942">
    <property type="component" value="Unassembled WGS sequence"/>
</dbReference>
<dbReference type="RefSeq" id="WP_035536581.1">
    <property type="nucleotide sequence ID" value="NZ_ARYL01000006.1"/>
</dbReference>
<feature type="transmembrane region" description="Helical" evidence="1">
    <location>
        <begin position="7"/>
        <end position="26"/>
    </location>
</feature>
<reference evidence="2 3" key="1">
    <citation type="journal article" date="2014" name="Antonie Van Leeuwenhoek">
        <title>Hyphomonas beringensis sp. nov. and Hyphomonas chukchiensis sp. nov., isolated from surface seawater of the Bering Sea and Chukchi Sea.</title>
        <authorList>
            <person name="Li C."/>
            <person name="Lai Q."/>
            <person name="Li G."/>
            <person name="Dong C."/>
            <person name="Wang J."/>
            <person name="Liao Y."/>
            <person name="Shao Z."/>
        </authorList>
    </citation>
    <scope>NUCLEOTIDE SEQUENCE [LARGE SCALE GENOMIC DNA]</scope>
    <source>
        <strain evidence="2 3">SCH89</strain>
    </source>
</reference>
<accession>A0A059G9T2</accession>
<feature type="transmembrane region" description="Helical" evidence="1">
    <location>
        <begin position="100"/>
        <end position="119"/>
    </location>
</feature>
<dbReference type="EMBL" id="ARYL01000006">
    <property type="protein sequence ID" value="KDA03325.1"/>
    <property type="molecule type" value="Genomic_DNA"/>
</dbReference>